<dbReference type="OrthoDB" id="3270417at2759"/>
<name>A0A166MJ51_9AGAM</name>
<protein>
    <submittedName>
        <fullName evidence="1">Uncharacterized protein</fullName>
    </submittedName>
</protein>
<dbReference type="Proteomes" id="UP000076532">
    <property type="component" value="Unassembled WGS sequence"/>
</dbReference>
<dbReference type="EMBL" id="KV417529">
    <property type="protein sequence ID" value="KZP24052.1"/>
    <property type="molecule type" value="Genomic_DNA"/>
</dbReference>
<keyword evidence="2" id="KW-1185">Reference proteome</keyword>
<proteinExistence type="predicted"/>
<organism evidence="1 2">
    <name type="scientific">Athelia psychrophila</name>
    <dbReference type="NCBI Taxonomy" id="1759441"/>
    <lineage>
        <taxon>Eukaryota</taxon>
        <taxon>Fungi</taxon>
        <taxon>Dikarya</taxon>
        <taxon>Basidiomycota</taxon>
        <taxon>Agaricomycotina</taxon>
        <taxon>Agaricomycetes</taxon>
        <taxon>Agaricomycetidae</taxon>
        <taxon>Atheliales</taxon>
        <taxon>Atheliaceae</taxon>
        <taxon>Athelia</taxon>
    </lineage>
</organism>
<sequence length="66" mass="7581">MSFLQAQMNPYQNSDCLVPILIVGKLYLNSMMANLNTRKHFRTVVERTIDYSMHASAFDPSRLATE</sequence>
<dbReference type="AlphaFoldDB" id="A0A166MJ51"/>
<evidence type="ECO:0000313" key="1">
    <source>
        <dbReference type="EMBL" id="KZP24052.1"/>
    </source>
</evidence>
<reference evidence="1 2" key="1">
    <citation type="journal article" date="2016" name="Mol. Biol. Evol.">
        <title>Comparative Genomics of Early-Diverging Mushroom-Forming Fungi Provides Insights into the Origins of Lignocellulose Decay Capabilities.</title>
        <authorList>
            <person name="Nagy L.G."/>
            <person name="Riley R."/>
            <person name="Tritt A."/>
            <person name="Adam C."/>
            <person name="Daum C."/>
            <person name="Floudas D."/>
            <person name="Sun H."/>
            <person name="Yadav J.S."/>
            <person name="Pangilinan J."/>
            <person name="Larsson K.H."/>
            <person name="Matsuura K."/>
            <person name="Barry K."/>
            <person name="Labutti K."/>
            <person name="Kuo R."/>
            <person name="Ohm R.A."/>
            <person name="Bhattacharya S.S."/>
            <person name="Shirouzu T."/>
            <person name="Yoshinaga Y."/>
            <person name="Martin F.M."/>
            <person name="Grigoriev I.V."/>
            <person name="Hibbett D.S."/>
        </authorList>
    </citation>
    <scope>NUCLEOTIDE SEQUENCE [LARGE SCALE GENOMIC DNA]</scope>
    <source>
        <strain evidence="1 2">CBS 109695</strain>
    </source>
</reference>
<evidence type="ECO:0000313" key="2">
    <source>
        <dbReference type="Proteomes" id="UP000076532"/>
    </source>
</evidence>
<accession>A0A166MJ51</accession>
<gene>
    <name evidence="1" type="ORF">FIBSPDRAFT_951633</name>
</gene>